<dbReference type="RefSeq" id="XP_001421863.1">
    <property type="nucleotide sequence ID" value="XM_001421826.1"/>
</dbReference>
<organism evidence="2 3">
    <name type="scientific">Ostreococcus lucimarinus (strain CCE9901)</name>
    <dbReference type="NCBI Taxonomy" id="436017"/>
    <lineage>
        <taxon>Eukaryota</taxon>
        <taxon>Viridiplantae</taxon>
        <taxon>Chlorophyta</taxon>
        <taxon>Mamiellophyceae</taxon>
        <taxon>Mamiellales</taxon>
        <taxon>Bathycoccaceae</taxon>
        <taxon>Ostreococcus</taxon>
    </lineage>
</organism>
<dbReference type="InterPro" id="IPR014956">
    <property type="entry name" value="ParBc_2"/>
</dbReference>
<dbReference type="AlphaFoldDB" id="A4S932"/>
<evidence type="ECO:0000256" key="1">
    <source>
        <dbReference type="SAM" id="MobiDB-lite"/>
    </source>
</evidence>
<keyword evidence="3" id="KW-1185">Reference proteome</keyword>
<reference evidence="2 3" key="1">
    <citation type="journal article" date="2007" name="Proc. Natl. Acad. Sci. U.S.A.">
        <title>The tiny eukaryote Ostreococcus provides genomic insights into the paradox of plankton speciation.</title>
        <authorList>
            <person name="Palenik B."/>
            <person name="Grimwood J."/>
            <person name="Aerts A."/>
            <person name="Rouze P."/>
            <person name="Salamov A."/>
            <person name="Putnam N."/>
            <person name="Dupont C."/>
            <person name="Jorgensen R."/>
            <person name="Derelle E."/>
            <person name="Rombauts S."/>
            <person name="Zhou K."/>
            <person name="Otillar R."/>
            <person name="Merchant S.S."/>
            <person name="Podell S."/>
            <person name="Gaasterland T."/>
            <person name="Napoli C."/>
            <person name="Gendler K."/>
            <person name="Manuell A."/>
            <person name="Tai V."/>
            <person name="Vallon O."/>
            <person name="Piganeau G."/>
            <person name="Jancek S."/>
            <person name="Heijde M."/>
            <person name="Jabbari K."/>
            <person name="Bowler C."/>
            <person name="Lohr M."/>
            <person name="Robbens S."/>
            <person name="Werner G."/>
            <person name="Dubchak I."/>
            <person name="Pazour G.J."/>
            <person name="Ren Q."/>
            <person name="Paulsen I."/>
            <person name="Delwiche C."/>
            <person name="Schmutz J."/>
            <person name="Rokhsar D."/>
            <person name="Van de Peer Y."/>
            <person name="Moreau H."/>
            <person name="Grigoriev I.V."/>
        </authorList>
    </citation>
    <scope>NUCLEOTIDE SEQUENCE [LARGE SCALE GENOMIC DNA]</scope>
    <source>
        <strain evidence="2 3">CCE9901</strain>
    </source>
</reference>
<evidence type="ECO:0000313" key="2">
    <source>
        <dbReference type="EMBL" id="ABP00157.1"/>
    </source>
</evidence>
<protein>
    <recommendedName>
        <fullName evidence="4">ParB-like nuclease</fullName>
    </recommendedName>
</protein>
<dbReference type="SUPFAM" id="SSF110849">
    <property type="entry name" value="ParB/Sulfiredoxin"/>
    <property type="match status" value="1"/>
</dbReference>
<evidence type="ECO:0000313" key="3">
    <source>
        <dbReference type="Proteomes" id="UP000001568"/>
    </source>
</evidence>
<feature type="non-terminal residue" evidence="2">
    <location>
        <position position="1"/>
    </location>
</feature>
<feature type="compositionally biased region" description="Basic and acidic residues" evidence="1">
    <location>
        <begin position="1"/>
        <end position="14"/>
    </location>
</feature>
<evidence type="ECO:0008006" key="4">
    <source>
        <dbReference type="Google" id="ProtNLM"/>
    </source>
</evidence>
<feature type="region of interest" description="Disordered" evidence="1">
    <location>
        <begin position="1"/>
        <end position="23"/>
    </location>
</feature>
<dbReference type="HOGENOM" id="CLU_817829_0_0_1"/>
<feature type="region of interest" description="Disordered" evidence="1">
    <location>
        <begin position="314"/>
        <end position="340"/>
    </location>
</feature>
<gene>
    <name evidence="2" type="ORF">OSTLU_93854</name>
</gene>
<feature type="compositionally biased region" description="Basic and acidic residues" evidence="1">
    <location>
        <begin position="320"/>
        <end position="331"/>
    </location>
</feature>
<dbReference type="Gramene" id="ABP00157">
    <property type="protein sequence ID" value="ABP00157"/>
    <property type="gene ID" value="OSTLU_93854"/>
</dbReference>
<dbReference type="KEGG" id="olu:OSTLU_93854"/>
<dbReference type="Pfam" id="PF08857">
    <property type="entry name" value="ParBc_2"/>
    <property type="match status" value="1"/>
</dbReference>
<dbReference type="GeneID" id="5006035"/>
<dbReference type="eggNOG" id="ENOG502SXVD">
    <property type="taxonomic scope" value="Eukaryota"/>
</dbReference>
<accession>A4S932</accession>
<dbReference type="OMA" id="MEEIFEY"/>
<dbReference type="Gene3D" id="3.90.1530.10">
    <property type="entry name" value="Conserved hypothetical protein from pyrococcus furiosus pfu- 392566-001, ParB domain"/>
    <property type="match status" value="1"/>
</dbReference>
<dbReference type="OrthoDB" id="415493at2759"/>
<name>A4S932_OSTLU</name>
<dbReference type="EMBL" id="CP000596">
    <property type="protein sequence ID" value="ABP00157.1"/>
    <property type="molecule type" value="Genomic_DNA"/>
</dbReference>
<dbReference type="CDD" id="cd16390">
    <property type="entry name" value="ParB_N_Srx_like"/>
    <property type="match status" value="1"/>
</dbReference>
<proteinExistence type="predicted"/>
<sequence>VDSDAERAGKDKATKGSKMVTSVAEEEEDGLEHVYEKSRWFEIRDVVRPTQVALGWDWTFYKLANFKDADSAKAYMARKPIPYVKYRGLRYVVDHHHTLAALNLAGWDIDVYMEEIFEYDDDIGDDRFWGNMEGKGWSFCWDSDYSRLSHESIPKSFELQAFRNDIFRSLGGFCRKAKLLKRGKMLEEKLFFEFQWGYFFWLHRNDAYALWPSSQLQRGFDRLLAMIEQTDDSEYIGEGHLEASRDVADMIFLSDKVLQPLYEVLVEYVAPLAYAYATLPDDARVVHGLRKRFGRETLPGSVITGQFDFLTERQNFTMPEDGKKDKSKDGKSSSSSKKKD</sequence>
<dbReference type="InterPro" id="IPR036086">
    <property type="entry name" value="ParB/Sulfiredoxin_sf"/>
</dbReference>
<dbReference type="Proteomes" id="UP000001568">
    <property type="component" value="Chromosome 16"/>
</dbReference>